<feature type="transmembrane region" description="Helical" evidence="14">
    <location>
        <begin position="409"/>
        <end position="427"/>
    </location>
</feature>
<evidence type="ECO:0000256" key="1">
    <source>
        <dbReference type="ARBA" id="ARBA00004651"/>
    </source>
</evidence>
<evidence type="ECO:0000256" key="7">
    <source>
        <dbReference type="ARBA" id="ARBA00023053"/>
    </source>
</evidence>
<feature type="transmembrane region" description="Helical" evidence="14">
    <location>
        <begin position="116"/>
        <end position="139"/>
    </location>
</feature>
<dbReference type="InterPro" id="IPR018212">
    <property type="entry name" value="Na/solute_symporter_CS"/>
</dbReference>
<dbReference type="NCBIfam" id="TIGR00813">
    <property type="entry name" value="sss"/>
    <property type="match status" value="1"/>
</dbReference>
<dbReference type="InterPro" id="IPR038377">
    <property type="entry name" value="Na/Glc_symporter_sf"/>
</dbReference>
<comment type="catalytic activity">
    <reaction evidence="12">
        <text>iodide(out) + 2 Na(+)(out) = iodide(in) + 2 Na(+)(in)</text>
        <dbReference type="Rhea" id="RHEA:71207"/>
        <dbReference type="ChEBI" id="CHEBI:16382"/>
        <dbReference type="ChEBI" id="CHEBI:29101"/>
    </reaction>
</comment>
<evidence type="ECO:0000256" key="14">
    <source>
        <dbReference type="SAM" id="Phobius"/>
    </source>
</evidence>
<feature type="transmembrane region" description="Helical" evidence="14">
    <location>
        <begin position="271"/>
        <end position="296"/>
    </location>
</feature>
<feature type="transmembrane region" description="Helical" evidence="14">
    <location>
        <begin position="377"/>
        <end position="397"/>
    </location>
</feature>
<name>A0A7W7Y747_9BACT</name>
<sequence length="498" mass="53628">MTHFSWLDYTIFGGYLAASVGVGLFSARGSKSLGDYFLAGRGMNSILVAMSILAALFSGISYLAGPADVYKNGFGFAYVILAFFIATPFTAMYMLPKFYQSRFFTAYQFLEERFSLSVRLLASGLFIFRVALWLAAATYAPALALEKVTGMPLWLTILASGVLTTLYTALGGMRAVIWTDVMQLIVLFGGQLVIVLVAVGKIPGGLGGVWDTAVADHRLDLSLSFSISERVNLWAVLLAGAFLHLVQMATDQVSVQRYLTAGSLREAQRSLWIKLWLILPVLILFYGTGLVLYAFYKTHGDPMTAGLIAKEDQILPYFVVTQLPAGLPGLLIAAIYAASMSTISAGLNSLASATFVDFKQRLSTQAEGTQAQQVGRARMITVIYGFIVIGLAFAVSLMPGNLVESVNTVIGLIGGPLLGLFFLGMFTQRATTRGALLGCLAGFISLLSLYLYQNGVLTAVKPPLLVSFIWFSLLGTLITMGVGLLTSGRSDTSSVRHQ</sequence>
<dbReference type="Gene3D" id="1.20.1730.10">
    <property type="entry name" value="Sodium/glucose cotransporter"/>
    <property type="match status" value="1"/>
</dbReference>
<evidence type="ECO:0000256" key="9">
    <source>
        <dbReference type="ARBA" id="ARBA00023136"/>
    </source>
</evidence>
<evidence type="ECO:0000256" key="5">
    <source>
        <dbReference type="ARBA" id="ARBA00022692"/>
    </source>
</evidence>
<dbReference type="GO" id="GO:0015075">
    <property type="term" value="F:monoatomic ion transmembrane transporter activity"/>
    <property type="evidence" value="ECO:0007669"/>
    <property type="project" value="UniProtKB-ARBA"/>
</dbReference>
<dbReference type="GO" id="GO:0015293">
    <property type="term" value="F:symporter activity"/>
    <property type="evidence" value="ECO:0007669"/>
    <property type="project" value="TreeGrafter"/>
</dbReference>
<dbReference type="GO" id="GO:0005886">
    <property type="term" value="C:plasma membrane"/>
    <property type="evidence" value="ECO:0007669"/>
    <property type="project" value="UniProtKB-SubCell"/>
</dbReference>
<feature type="transmembrane region" description="Helical" evidence="14">
    <location>
        <begin position="6"/>
        <end position="25"/>
    </location>
</feature>
<feature type="transmembrane region" description="Helical" evidence="14">
    <location>
        <begin position="76"/>
        <end position="95"/>
    </location>
</feature>
<feature type="transmembrane region" description="Helical" evidence="14">
    <location>
        <begin position="464"/>
        <end position="486"/>
    </location>
</feature>
<keyword evidence="7" id="KW-0915">Sodium</keyword>
<feature type="transmembrane region" description="Helical" evidence="14">
    <location>
        <begin position="46"/>
        <end position="64"/>
    </location>
</feature>
<dbReference type="PANTHER" id="PTHR42985:SF40">
    <property type="entry name" value="LD47995P-RELATED"/>
    <property type="match status" value="1"/>
</dbReference>
<dbReference type="EMBL" id="JACHIG010000001">
    <property type="protein sequence ID" value="MBB5030657.1"/>
    <property type="molecule type" value="Genomic_DNA"/>
</dbReference>
<keyword evidence="8" id="KW-0406">Ion transport</keyword>
<evidence type="ECO:0000256" key="6">
    <source>
        <dbReference type="ARBA" id="ARBA00022989"/>
    </source>
</evidence>
<evidence type="ECO:0000256" key="4">
    <source>
        <dbReference type="ARBA" id="ARBA00022475"/>
    </source>
</evidence>
<feature type="transmembrane region" description="Helical" evidence="14">
    <location>
        <begin position="151"/>
        <end position="169"/>
    </location>
</feature>
<comment type="subcellular location">
    <subcellularLocation>
        <location evidence="1">Cell membrane</location>
        <topology evidence="1">Multi-pass membrane protein</topology>
    </subcellularLocation>
</comment>
<keyword evidence="6 14" id="KW-1133">Transmembrane helix</keyword>
<keyword evidence="3" id="KW-0813">Transport</keyword>
<keyword evidence="11" id="KW-0739">Sodium transport</keyword>
<dbReference type="PROSITE" id="PS00456">
    <property type="entry name" value="NA_SOLUT_SYMP_1"/>
    <property type="match status" value="1"/>
</dbReference>
<evidence type="ECO:0000313" key="15">
    <source>
        <dbReference type="EMBL" id="MBB5030657.1"/>
    </source>
</evidence>
<evidence type="ECO:0000256" key="3">
    <source>
        <dbReference type="ARBA" id="ARBA00022448"/>
    </source>
</evidence>
<feature type="transmembrane region" description="Helical" evidence="14">
    <location>
        <begin position="181"/>
        <end position="200"/>
    </location>
</feature>
<evidence type="ECO:0000256" key="13">
    <source>
        <dbReference type="RuleBase" id="RU362091"/>
    </source>
</evidence>
<dbReference type="PROSITE" id="PS50283">
    <property type="entry name" value="NA_SOLUT_SYMP_3"/>
    <property type="match status" value="1"/>
</dbReference>
<reference evidence="15 16" key="1">
    <citation type="submission" date="2020-08" db="EMBL/GenBank/DDBJ databases">
        <title>Genomic Encyclopedia of Type Strains, Phase IV (KMG-IV): sequencing the most valuable type-strain genomes for metagenomic binning, comparative biology and taxonomic classification.</title>
        <authorList>
            <person name="Goeker M."/>
        </authorList>
    </citation>
    <scope>NUCLEOTIDE SEQUENCE [LARGE SCALE GENOMIC DNA]</scope>
    <source>
        <strain evidence="15 16">DSM 12252</strain>
    </source>
</reference>
<comment type="similarity">
    <text evidence="2 13">Belongs to the sodium:solute symporter (SSF) (TC 2.A.21) family.</text>
</comment>
<dbReference type="InterPro" id="IPR051163">
    <property type="entry name" value="Sodium:Solute_Symporter_SSF"/>
</dbReference>
<dbReference type="PANTHER" id="PTHR42985">
    <property type="entry name" value="SODIUM-COUPLED MONOCARBOXYLATE TRANSPORTER"/>
    <property type="match status" value="1"/>
</dbReference>
<evidence type="ECO:0000256" key="10">
    <source>
        <dbReference type="ARBA" id="ARBA00023180"/>
    </source>
</evidence>
<keyword evidence="16" id="KW-1185">Reference proteome</keyword>
<keyword evidence="10" id="KW-0325">Glycoprotein</keyword>
<feature type="transmembrane region" description="Helical" evidence="14">
    <location>
        <begin position="231"/>
        <end position="250"/>
    </location>
</feature>
<gene>
    <name evidence="15" type="ORF">HNQ65_000211</name>
</gene>
<evidence type="ECO:0000256" key="12">
    <source>
        <dbReference type="ARBA" id="ARBA00036099"/>
    </source>
</evidence>
<dbReference type="InterPro" id="IPR001734">
    <property type="entry name" value="Na/solute_symporter"/>
</dbReference>
<proteinExistence type="inferred from homology"/>
<comment type="caution">
    <text evidence="15">The sequence shown here is derived from an EMBL/GenBank/DDBJ whole genome shotgun (WGS) entry which is preliminary data.</text>
</comment>
<evidence type="ECO:0000256" key="2">
    <source>
        <dbReference type="ARBA" id="ARBA00006434"/>
    </source>
</evidence>
<keyword evidence="9 14" id="KW-0472">Membrane</keyword>
<dbReference type="GO" id="GO:0006814">
    <property type="term" value="P:sodium ion transport"/>
    <property type="evidence" value="ECO:0007669"/>
    <property type="project" value="UniProtKB-KW"/>
</dbReference>
<dbReference type="GO" id="GO:0098660">
    <property type="term" value="P:inorganic ion transmembrane transport"/>
    <property type="evidence" value="ECO:0007669"/>
    <property type="project" value="UniProtKB-ARBA"/>
</dbReference>
<dbReference type="Proteomes" id="UP000590740">
    <property type="component" value="Unassembled WGS sequence"/>
</dbReference>
<dbReference type="Pfam" id="PF00474">
    <property type="entry name" value="SSF"/>
    <property type="match status" value="1"/>
</dbReference>
<organism evidence="15 16">
    <name type="scientific">Prosthecobacter vanneervenii</name>
    <dbReference type="NCBI Taxonomy" id="48466"/>
    <lineage>
        <taxon>Bacteria</taxon>
        <taxon>Pseudomonadati</taxon>
        <taxon>Verrucomicrobiota</taxon>
        <taxon>Verrucomicrobiia</taxon>
        <taxon>Verrucomicrobiales</taxon>
        <taxon>Verrucomicrobiaceae</taxon>
        <taxon>Prosthecobacter</taxon>
    </lineage>
</organism>
<evidence type="ECO:0000313" key="16">
    <source>
        <dbReference type="Proteomes" id="UP000590740"/>
    </source>
</evidence>
<evidence type="ECO:0000256" key="11">
    <source>
        <dbReference type="ARBA" id="ARBA00023201"/>
    </source>
</evidence>
<feature type="transmembrane region" description="Helical" evidence="14">
    <location>
        <begin position="434"/>
        <end position="452"/>
    </location>
</feature>
<dbReference type="RefSeq" id="WP_184337512.1">
    <property type="nucleotide sequence ID" value="NZ_JACHIG010000001.1"/>
</dbReference>
<dbReference type="AlphaFoldDB" id="A0A7W7Y747"/>
<keyword evidence="5 14" id="KW-0812">Transmembrane</keyword>
<accession>A0A7W7Y747</accession>
<evidence type="ECO:0000256" key="8">
    <source>
        <dbReference type="ARBA" id="ARBA00023065"/>
    </source>
</evidence>
<keyword evidence="4" id="KW-1003">Cell membrane</keyword>
<protein>
    <submittedName>
        <fullName evidence="15">Sodium-coupled monocarboxylate transporter 8/12</fullName>
    </submittedName>
</protein>